<dbReference type="EMBL" id="LSRX01001472">
    <property type="protein sequence ID" value="OLP79532.1"/>
    <property type="molecule type" value="Genomic_DNA"/>
</dbReference>
<gene>
    <name evidence="2" type="ORF">AK812_SmicGene40166</name>
</gene>
<feature type="compositionally biased region" description="Basic and acidic residues" evidence="1">
    <location>
        <begin position="610"/>
        <end position="629"/>
    </location>
</feature>
<feature type="region of interest" description="Disordered" evidence="1">
    <location>
        <begin position="609"/>
        <end position="642"/>
    </location>
</feature>
<keyword evidence="3" id="KW-1185">Reference proteome</keyword>
<evidence type="ECO:0000313" key="2">
    <source>
        <dbReference type="EMBL" id="OLP79532.1"/>
    </source>
</evidence>
<evidence type="ECO:0000256" key="1">
    <source>
        <dbReference type="SAM" id="MobiDB-lite"/>
    </source>
</evidence>
<feature type="region of interest" description="Disordered" evidence="1">
    <location>
        <begin position="513"/>
        <end position="538"/>
    </location>
</feature>
<dbReference type="Proteomes" id="UP000186817">
    <property type="component" value="Unassembled WGS sequence"/>
</dbReference>
<dbReference type="AlphaFoldDB" id="A0A1Q9C9B0"/>
<evidence type="ECO:0000313" key="3">
    <source>
        <dbReference type="Proteomes" id="UP000186817"/>
    </source>
</evidence>
<organism evidence="2 3">
    <name type="scientific">Symbiodinium microadriaticum</name>
    <name type="common">Dinoflagellate</name>
    <name type="synonym">Zooxanthella microadriatica</name>
    <dbReference type="NCBI Taxonomy" id="2951"/>
    <lineage>
        <taxon>Eukaryota</taxon>
        <taxon>Sar</taxon>
        <taxon>Alveolata</taxon>
        <taxon>Dinophyceae</taxon>
        <taxon>Suessiales</taxon>
        <taxon>Symbiodiniaceae</taxon>
        <taxon>Symbiodinium</taxon>
    </lineage>
</organism>
<dbReference type="OrthoDB" id="6625457at2759"/>
<reference evidence="2 3" key="1">
    <citation type="submission" date="2016-02" db="EMBL/GenBank/DDBJ databases">
        <title>Genome analysis of coral dinoflagellate symbionts highlights evolutionary adaptations to a symbiotic lifestyle.</title>
        <authorList>
            <person name="Aranda M."/>
            <person name="Li Y."/>
            <person name="Liew Y.J."/>
            <person name="Baumgarten S."/>
            <person name="Simakov O."/>
            <person name="Wilson M."/>
            <person name="Piel J."/>
            <person name="Ashoor H."/>
            <person name="Bougouffa S."/>
            <person name="Bajic V.B."/>
            <person name="Ryu T."/>
            <person name="Ravasi T."/>
            <person name="Bayer T."/>
            <person name="Micklem G."/>
            <person name="Kim H."/>
            <person name="Bhak J."/>
            <person name="Lajeunesse T.C."/>
            <person name="Voolstra C.R."/>
        </authorList>
    </citation>
    <scope>NUCLEOTIDE SEQUENCE [LARGE SCALE GENOMIC DNA]</scope>
    <source>
        <strain evidence="2 3">CCMP2467</strain>
    </source>
</reference>
<name>A0A1Q9C9B0_SYMMI</name>
<proteinExistence type="predicted"/>
<protein>
    <submittedName>
        <fullName evidence="2">Uncharacterized protein</fullName>
    </submittedName>
</protein>
<comment type="caution">
    <text evidence="2">The sequence shown here is derived from an EMBL/GenBank/DDBJ whole genome shotgun (WGS) entry which is preliminary data.</text>
</comment>
<sequence>MAPPRLRECVASAAIAVKNAARRRFLRSLEQAARLRLQVAAATASVDAERELRALLQHLCQRDMKYVPVELWSSWFVTQAPLPEYQSLCLAVDFVSSAVTRQHEAETRCRLSSWRETCRARCRDPKQKRHTFSWVRYFRAPPLVSVKLPDSGAVSFEATDVERVLCSKWQPVACPSEGEAPSMDFDVFGAGFVNMLSLRRLPCRGLQPLTSAMPSAPCPTPRLVVLMVGLSVNSKAGLTSFCRSLLTFLMTSKTREGAGLRICFSRLWLWSQGDALACLGMNLLMSVSSRVVASETAVSVCSYADDATLEAEGGRPFSVSRELRQGICVTEEFMSLTGQKPNVLKSFGWATTRTGRLQIKALQLPGQPLPLKAASKDLGCQVVFHGPRRTQIHCERFSKARKAAKRALFSPCPANYGLETCFVGERPLQELKPPSGAFGRLMLSCSDLRVSLWCCQAGHFEDTPLPWPSCLTLCGLVPADFPAGPSERKHLATLMQRYLLDVCHFRAGERAGVPDAPESQASPPEVAGSGALPQSPGPAPVVAVSEATVVLPDPSVQCSAAVKRNVFAWPAAFRLFVMTSSLPAHSSLAFCARGIAEWLLNQEADAAANKCKEPQKRLAERTDKGKSLGEGEGEEEGYGDEF</sequence>
<feature type="compositionally biased region" description="Acidic residues" evidence="1">
    <location>
        <begin position="631"/>
        <end position="642"/>
    </location>
</feature>
<accession>A0A1Q9C9B0</accession>